<evidence type="ECO:0000313" key="3">
    <source>
        <dbReference type="WBParaSite" id="jg14123"/>
    </source>
</evidence>
<evidence type="ECO:0000313" key="2">
    <source>
        <dbReference type="Proteomes" id="UP000887574"/>
    </source>
</evidence>
<feature type="domain" description="MULE transposase" evidence="1">
    <location>
        <begin position="228"/>
        <end position="294"/>
    </location>
</feature>
<evidence type="ECO:0000259" key="1">
    <source>
        <dbReference type="Pfam" id="PF10551"/>
    </source>
</evidence>
<sequence>MKCTPLKCTPSGKYELRATYFRKKQAYAKGFWWISVLENTFKGKPDILEVYLLSNWMDGTANTKCGGKGLTCDGNFELTSAHHHYGDENRVEAKRFQGIVQKQALSSKELPRRVIGNALNKISKQAWGHIRRSFVANNIRNIRHENKLEPANPKNLQSLEVPKDFQMYQDEVFLKFDGWNGAQRVLIFSTNKFLDLLVAEKNIGADGTWGVVPLLFDNLWIIYARLAHTFVPVVFSLLTDRKTETYEFVLKKLVELRPDLSPTSIAVDFELGEFNAFKKVWSEIQMRGCFVHLQRSMIRNVYEKGNKSLYDSNSMFRLEVNMILALAFVPVNDVGVALDDLRTKVEGYQHGKELEPLIDYFEDNYVGRPTAGGVHTGEIYSGWNLPPPDARKKICDFKTLKFRAKTNFVDEFVC</sequence>
<accession>A0A915D041</accession>
<keyword evidence="2" id="KW-1185">Reference proteome</keyword>
<dbReference type="InterPro" id="IPR018289">
    <property type="entry name" value="MULE_transposase_dom"/>
</dbReference>
<dbReference type="Proteomes" id="UP000887574">
    <property type="component" value="Unplaced"/>
</dbReference>
<organism evidence="2 3">
    <name type="scientific">Ditylenchus dipsaci</name>
    <dbReference type="NCBI Taxonomy" id="166011"/>
    <lineage>
        <taxon>Eukaryota</taxon>
        <taxon>Metazoa</taxon>
        <taxon>Ecdysozoa</taxon>
        <taxon>Nematoda</taxon>
        <taxon>Chromadorea</taxon>
        <taxon>Rhabditida</taxon>
        <taxon>Tylenchina</taxon>
        <taxon>Tylenchomorpha</taxon>
        <taxon>Sphaerularioidea</taxon>
        <taxon>Anguinidae</taxon>
        <taxon>Anguininae</taxon>
        <taxon>Ditylenchus</taxon>
    </lineage>
</organism>
<dbReference type="AlphaFoldDB" id="A0A915D041"/>
<protein>
    <submittedName>
        <fullName evidence="3">MULE transposase domain-containing protein</fullName>
    </submittedName>
</protein>
<name>A0A915D041_9BILA</name>
<proteinExistence type="predicted"/>
<reference evidence="3" key="1">
    <citation type="submission" date="2022-11" db="UniProtKB">
        <authorList>
            <consortium name="WormBaseParasite"/>
        </authorList>
    </citation>
    <scope>IDENTIFICATION</scope>
</reference>
<dbReference type="Pfam" id="PF10551">
    <property type="entry name" value="MULE"/>
    <property type="match status" value="1"/>
</dbReference>
<dbReference type="WBParaSite" id="jg14123">
    <property type="protein sequence ID" value="jg14123"/>
    <property type="gene ID" value="jg14123"/>
</dbReference>